<dbReference type="InterPro" id="IPR029151">
    <property type="entry name" value="Sensor-like_sf"/>
</dbReference>
<keyword evidence="2" id="KW-1185">Reference proteome</keyword>
<keyword evidence="1" id="KW-0418">Kinase</keyword>
<dbReference type="Proteomes" id="UP000192907">
    <property type="component" value="Unassembled WGS sequence"/>
</dbReference>
<keyword evidence="1" id="KW-0808">Transferase</keyword>
<gene>
    <name evidence="1" type="ORF">SAMN06296036_12596</name>
</gene>
<sequence length="196" mass="22523">MRIFKFAIIATLAPQLMGFSISSQKRQAIEKSEEIYLQLFQNDQIIDHVISSEANKSRMSLQERTRIWDTWSSKSGLNYAELGEEGQDIPEWIVGVVKNPCSEILEDTKEQYRVAELFVLDREGVPVCTANLLTQYDQRDQKSYREIAVEHKEYYIQPFTRSPHTGKRQVEVSYPLHDDDGSLIGVLVVGVKPSVR</sequence>
<accession>A0A1Y6CK02</accession>
<dbReference type="RefSeq" id="WP_159455638.1">
    <property type="nucleotide sequence ID" value="NZ_FWZT01000025.1"/>
</dbReference>
<evidence type="ECO:0000313" key="1">
    <source>
        <dbReference type="EMBL" id="SMF70148.1"/>
    </source>
</evidence>
<name>A0A1Y6CK02_9BACT</name>
<dbReference type="GO" id="GO:0016301">
    <property type="term" value="F:kinase activity"/>
    <property type="evidence" value="ECO:0007669"/>
    <property type="project" value="UniProtKB-KW"/>
</dbReference>
<proteinExistence type="predicted"/>
<dbReference type="AlphaFoldDB" id="A0A1Y6CK02"/>
<protein>
    <submittedName>
        <fullName evidence="1">Sensory domain of two-component sensor kinase</fullName>
    </submittedName>
</protein>
<dbReference type="CDD" id="cd12914">
    <property type="entry name" value="PDC1_DGC_like"/>
    <property type="match status" value="1"/>
</dbReference>
<dbReference type="Gene3D" id="3.30.450.20">
    <property type="entry name" value="PAS domain"/>
    <property type="match status" value="1"/>
</dbReference>
<dbReference type="STRING" id="1513793.SAMN06296036_12596"/>
<organism evidence="1 2">
    <name type="scientific">Pseudobacteriovorax antillogorgiicola</name>
    <dbReference type="NCBI Taxonomy" id="1513793"/>
    <lineage>
        <taxon>Bacteria</taxon>
        <taxon>Pseudomonadati</taxon>
        <taxon>Bdellovibrionota</taxon>
        <taxon>Oligoflexia</taxon>
        <taxon>Oligoflexales</taxon>
        <taxon>Pseudobacteriovoracaceae</taxon>
        <taxon>Pseudobacteriovorax</taxon>
    </lineage>
</organism>
<reference evidence="2" key="1">
    <citation type="submission" date="2017-04" db="EMBL/GenBank/DDBJ databases">
        <authorList>
            <person name="Varghese N."/>
            <person name="Submissions S."/>
        </authorList>
    </citation>
    <scope>NUCLEOTIDE SEQUENCE [LARGE SCALE GENOMIC DNA]</scope>
    <source>
        <strain evidence="2">RKEM611</strain>
    </source>
</reference>
<dbReference type="SUPFAM" id="SSF103190">
    <property type="entry name" value="Sensory domain-like"/>
    <property type="match status" value="1"/>
</dbReference>
<dbReference type="EMBL" id="FWZT01000025">
    <property type="protein sequence ID" value="SMF70148.1"/>
    <property type="molecule type" value="Genomic_DNA"/>
</dbReference>
<evidence type="ECO:0000313" key="2">
    <source>
        <dbReference type="Proteomes" id="UP000192907"/>
    </source>
</evidence>